<proteinExistence type="inferred from homology"/>
<feature type="coiled-coil region" evidence="6">
    <location>
        <begin position="39"/>
        <end position="104"/>
    </location>
</feature>
<accession>A0A239PLJ3</accession>
<evidence type="ECO:0000256" key="6">
    <source>
        <dbReference type="SAM" id="Coils"/>
    </source>
</evidence>
<keyword evidence="4 6" id="KW-0175">Coiled coil</keyword>
<dbReference type="GO" id="GO:0006310">
    <property type="term" value="P:DNA recombination"/>
    <property type="evidence" value="ECO:0007669"/>
    <property type="project" value="UniProtKB-KW"/>
</dbReference>
<keyword evidence="5" id="KW-0233">DNA recombination</keyword>
<organism evidence="9 10">
    <name type="scientific">Amphiplicatus metriothermophilus</name>
    <dbReference type="NCBI Taxonomy" id="1519374"/>
    <lineage>
        <taxon>Bacteria</taxon>
        <taxon>Pseudomonadati</taxon>
        <taxon>Pseudomonadota</taxon>
        <taxon>Alphaproteobacteria</taxon>
        <taxon>Parvularculales</taxon>
        <taxon>Parvularculaceae</taxon>
        <taxon>Amphiplicatus</taxon>
    </lineage>
</organism>
<sequence>MIPQPALFGLDGAMLAAFAVLGALAIALAVLAVLLARGRDRLRAAHEEARVRLSRAETLAQEAEALRAELEAERARRLRLESEAAAMEARLAERERAFAELKARLDSEFRAAASQMLQNAHEDFLKRANETFERHREAASAEAERRRKALDELIRPMAETLGRYEASLAEMRADQQKARGELIGRMSELASSAEAVRAEARKLATALRSGAKVRGRWGEEQLRNVVEIAGMAAYVDFVEQKSHDDGERRKQPDMIVNLPGGRKIAVDSKVSINAYLDALEADTDARRASCLARHGEDLWAHVKALSAKDYAAGLKDSLDIVVMFVPGENYFAAAMEARPQLFQEAFERKVLIATPTTLLAMLKAASFTWRQEKAAENAAAVARMAKDLYDSLRGMGRHLAALGKALENAVGKYNAAVGAIEQRVMPRARRFADYELPGIDGAIDPLREAETPVRALREDRDLLLPESGEEDEDQSAA</sequence>
<keyword evidence="8" id="KW-0812">Transmembrane</keyword>
<dbReference type="InterPro" id="IPR003798">
    <property type="entry name" value="DNA_recombination_RmuC"/>
</dbReference>
<keyword evidence="10" id="KW-1185">Reference proteome</keyword>
<evidence type="ECO:0000256" key="2">
    <source>
        <dbReference type="ARBA" id="ARBA00009840"/>
    </source>
</evidence>
<dbReference type="RefSeq" id="WP_089411167.1">
    <property type="nucleotide sequence ID" value="NZ_FZQA01000001.1"/>
</dbReference>
<dbReference type="Pfam" id="PF02646">
    <property type="entry name" value="RmuC"/>
    <property type="match status" value="1"/>
</dbReference>
<evidence type="ECO:0000256" key="8">
    <source>
        <dbReference type="SAM" id="Phobius"/>
    </source>
</evidence>
<evidence type="ECO:0000313" key="9">
    <source>
        <dbReference type="EMBL" id="SNT68203.1"/>
    </source>
</evidence>
<feature type="compositionally biased region" description="Acidic residues" evidence="7">
    <location>
        <begin position="467"/>
        <end position="477"/>
    </location>
</feature>
<evidence type="ECO:0000256" key="1">
    <source>
        <dbReference type="ARBA" id="ARBA00003416"/>
    </source>
</evidence>
<comment type="similarity">
    <text evidence="2">Belongs to the RmuC family.</text>
</comment>
<dbReference type="AlphaFoldDB" id="A0A239PLJ3"/>
<gene>
    <name evidence="9" type="ORF">SAMN06297382_0702</name>
</gene>
<comment type="function">
    <text evidence="1">Involved in DNA recombination.</text>
</comment>
<dbReference type="OrthoDB" id="370725at2"/>
<protein>
    <recommendedName>
        <fullName evidence="3">DNA recombination protein RmuC homolog</fullName>
    </recommendedName>
</protein>
<keyword evidence="8" id="KW-0472">Membrane</keyword>
<feature type="transmembrane region" description="Helical" evidence="8">
    <location>
        <begin position="12"/>
        <end position="36"/>
    </location>
</feature>
<evidence type="ECO:0000256" key="5">
    <source>
        <dbReference type="ARBA" id="ARBA00023172"/>
    </source>
</evidence>
<dbReference type="PANTHER" id="PTHR30563:SF0">
    <property type="entry name" value="DNA RECOMBINATION PROTEIN RMUC"/>
    <property type="match status" value="1"/>
</dbReference>
<dbReference type="EMBL" id="FZQA01000001">
    <property type="protein sequence ID" value="SNT68203.1"/>
    <property type="molecule type" value="Genomic_DNA"/>
</dbReference>
<evidence type="ECO:0000256" key="3">
    <source>
        <dbReference type="ARBA" id="ARBA00021840"/>
    </source>
</evidence>
<name>A0A239PLJ3_9PROT</name>
<dbReference type="Proteomes" id="UP000198346">
    <property type="component" value="Unassembled WGS sequence"/>
</dbReference>
<evidence type="ECO:0000256" key="7">
    <source>
        <dbReference type="SAM" id="MobiDB-lite"/>
    </source>
</evidence>
<evidence type="ECO:0000256" key="4">
    <source>
        <dbReference type="ARBA" id="ARBA00023054"/>
    </source>
</evidence>
<feature type="region of interest" description="Disordered" evidence="7">
    <location>
        <begin position="457"/>
        <end position="477"/>
    </location>
</feature>
<dbReference type="PANTHER" id="PTHR30563">
    <property type="entry name" value="DNA RECOMBINATION PROTEIN RMUC"/>
    <property type="match status" value="1"/>
</dbReference>
<evidence type="ECO:0000313" key="10">
    <source>
        <dbReference type="Proteomes" id="UP000198346"/>
    </source>
</evidence>
<reference evidence="9 10" key="1">
    <citation type="submission" date="2017-07" db="EMBL/GenBank/DDBJ databases">
        <authorList>
            <person name="Sun Z.S."/>
            <person name="Albrecht U."/>
            <person name="Echele G."/>
            <person name="Lee C.C."/>
        </authorList>
    </citation>
    <scope>NUCLEOTIDE SEQUENCE [LARGE SCALE GENOMIC DNA]</scope>
    <source>
        <strain evidence="9 10">CGMCC 1.12710</strain>
    </source>
</reference>
<keyword evidence="8" id="KW-1133">Transmembrane helix</keyword>